<keyword evidence="2" id="KW-1185">Reference proteome</keyword>
<evidence type="ECO:0000313" key="1">
    <source>
        <dbReference type="EMBL" id="KAJ3535676.1"/>
    </source>
</evidence>
<accession>A0ACC1SAW9</accession>
<organism evidence="1 2">
    <name type="scientific">Fusarium decemcellulare</name>
    <dbReference type="NCBI Taxonomy" id="57161"/>
    <lineage>
        <taxon>Eukaryota</taxon>
        <taxon>Fungi</taxon>
        <taxon>Dikarya</taxon>
        <taxon>Ascomycota</taxon>
        <taxon>Pezizomycotina</taxon>
        <taxon>Sordariomycetes</taxon>
        <taxon>Hypocreomycetidae</taxon>
        <taxon>Hypocreales</taxon>
        <taxon>Nectriaceae</taxon>
        <taxon>Fusarium</taxon>
        <taxon>Fusarium decemcellulare species complex</taxon>
    </lineage>
</organism>
<reference evidence="1" key="1">
    <citation type="submission" date="2022-08" db="EMBL/GenBank/DDBJ databases">
        <title>Genome Sequence of Fusarium decemcellulare.</title>
        <authorList>
            <person name="Buettner E."/>
        </authorList>
    </citation>
    <scope>NUCLEOTIDE SEQUENCE</scope>
    <source>
        <strain evidence="1">Babe19</strain>
    </source>
</reference>
<comment type="caution">
    <text evidence="1">The sequence shown here is derived from an EMBL/GenBank/DDBJ whole genome shotgun (WGS) entry which is preliminary data.</text>
</comment>
<proteinExistence type="predicted"/>
<gene>
    <name evidence="1" type="ORF">NM208_g7044</name>
</gene>
<dbReference type="Proteomes" id="UP001148629">
    <property type="component" value="Unassembled WGS sequence"/>
</dbReference>
<evidence type="ECO:0000313" key="2">
    <source>
        <dbReference type="Proteomes" id="UP001148629"/>
    </source>
</evidence>
<protein>
    <submittedName>
        <fullName evidence="1">Uncharacterized protein</fullName>
    </submittedName>
</protein>
<sequence>MKCDKARPACLRCRTAGKECDGFQTKLNWVKGGRESSNKAIRKMPRKCLYTDQMRSSMSLALQLNTTTESVQDSISALDNRFQDCGTADDDAAVVGPFGVFKIQQSICNEATARHVEQGPMQAFDELFPDSGDLLDWQDLFHIDLHPNGLPSTAYDEALTSLPSIQHDFSMGVPSIISLLTDRPSWEGPNESVGDCPSEIAGDISIPPHPSTTYLDRDDAQLLLKHVKSHCFPHMWSLPLGSRSPLDIHLNGAAMTLASFTYLDAQHISHASFTNLLAILALSAKHLAAHTLNPETRKRWDDFAEAKFREAQKHLDYSLCKEISPKTAKYKDLVMAASSALSFAILHSRQSEARTYLVDIEMLLQTCGLAKPRISRKARLLHHTYTWNRIVGESTYVLRDHERNGEEQPWRPSKGWSGRHHKRRTVPNLKLDDFLHLEPPPLETEAAEGCERLHDIHLTRHQGKSESTFMMLYGISETWLSLLSQTTRLANQMEALKAGAESRDVQLVEYLERRKELLEHKICSFASKSPAAQQDSSLARNHLVQALNFALVIFFYRRIHNVSPYILQDYVQRIIRALKDFPTCCESGACEGPGSPWPAFMAGCEALDTEQRNFFSDWFDRAFAKTGFERLVTAKGCMVEVWKRRDRFLEDGRDWTWVHVSKDQGLYVLLS</sequence>
<dbReference type="EMBL" id="JANRMS010000696">
    <property type="protein sequence ID" value="KAJ3535676.1"/>
    <property type="molecule type" value="Genomic_DNA"/>
</dbReference>
<name>A0ACC1SAW9_9HYPO</name>